<protein>
    <submittedName>
        <fullName evidence="1">Uncharacterized protein</fullName>
    </submittedName>
</protein>
<evidence type="ECO:0000313" key="1">
    <source>
        <dbReference type="EMBL" id="KAI5674367.1"/>
    </source>
</evidence>
<organism evidence="1 2">
    <name type="scientific">Catharanthus roseus</name>
    <name type="common">Madagascar periwinkle</name>
    <name type="synonym">Vinca rosea</name>
    <dbReference type="NCBI Taxonomy" id="4058"/>
    <lineage>
        <taxon>Eukaryota</taxon>
        <taxon>Viridiplantae</taxon>
        <taxon>Streptophyta</taxon>
        <taxon>Embryophyta</taxon>
        <taxon>Tracheophyta</taxon>
        <taxon>Spermatophyta</taxon>
        <taxon>Magnoliopsida</taxon>
        <taxon>eudicotyledons</taxon>
        <taxon>Gunneridae</taxon>
        <taxon>Pentapetalae</taxon>
        <taxon>asterids</taxon>
        <taxon>lamiids</taxon>
        <taxon>Gentianales</taxon>
        <taxon>Apocynaceae</taxon>
        <taxon>Rauvolfioideae</taxon>
        <taxon>Vinceae</taxon>
        <taxon>Catharanthinae</taxon>
        <taxon>Catharanthus</taxon>
    </lineage>
</organism>
<accession>A0ACC0BP58</accession>
<dbReference type="EMBL" id="CM044703">
    <property type="protein sequence ID" value="KAI5674367.1"/>
    <property type="molecule type" value="Genomic_DNA"/>
</dbReference>
<reference evidence="2" key="1">
    <citation type="journal article" date="2023" name="Nat. Plants">
        <title>Single-cell RNA sequencing provides a high-resolution roadmap for understanding the multicellular compartmentation of specialized metabolism.</title>
        <authorList>
            <person name="Sun S."/>
            <person name="Shen X."/>
            <person name="Li Y."/>
            <person name="Li Y."/>
            <person name="Wang S."/>
            <person name="Li R."/>
            <person name="Zhang H."/>
            <person name="Shen G."/>
            <person name="Guo B."/>
            <person name="Wei J."/>
            <person name="Xu J."/>
            <person name="St-Pierre B."/>
            <person name="Chen S."/>
            <person name="Sun C."/>
        </authorList>
    </citation>
    <scope>NUCLEOTIDE SEQUENCE [LARGE SCALE GENOMIC DNA]</scope>
</reference>
<proteinExistence type="predicted"/>
<keyword evidence="2" id="KW-1185">Reference proteome</keyword>
<sequence>MSIVTPDEEIFYCVGLLHSGENDNWKMLDDQNQQILEFCDEAGINIKQYLPHYNTREQWMKHFGPKWTTFEQRKTRHIECLWGKENDKNDIVRSIL</sequence>
<comment type="caution">
    <text evidence="1">The sequence shown here is derived from an EMBL/GenBank/DDBJ whole genome shotgun (WGS) entry which is preliminary data.</text>
</comment>
<gene>
    <name evidence="1" type="ORF">M9H77_14731</name>
</gene>
<dbReference type="Proteomes" id="UP001060085">
    <property type="component" value="Linkage Group LG03"/>
</dbReference>
<evidence type="ECO:0000313" key="2">
    <source>
        <dbReference type="Proteomes" id="UP001060085"/>
    </source>
</evidence>
<name>A0ACC0BP58_CATRO</name>